<dbReference type="EMBL" id="NCDQ01000418">
    <property type="protein sequence ID" value="OYW99246.1"/>
    <property type="molecule type" value="Genomic_DNA"/>
</dbReference>
<gene>
    <name evidence="1" type="ORF">B7Z12_18420</name>
</gene>
<organism evidence="1 2">
    <name type="scientific">Caulobacter vibrioides</name>
    <name type="common">Caulobacter crescentus</name>
    <dbReference type="NCBI Taxonomy" id="155892"/>
    <lineage>
        <taxon>Bacteria</taxon>
        <taxon>Pseudomonadati</taxon>
        <taxon>Pseudomonadota</taxon>
        <taxon>Alphaproteobacteria</taxon>
        <taxon>Caulobacterales</taxon>
        <taxon>Caulobacteraceae</taxon>
        <taxon>Caulobacter</taxon>
    </lineage>
</organism>
<dbReference type="Proteomes" id="UP000215616">
    <property type="component" value="Unassembled WGS sequence"/>
</dbReference>
<dbReference type="AlphaFoldDB" id="A0A258CUG2"/>
<evidence type="ECO:0000313" key="2">
    <source>
        <dbReference type="Proteomes" id="UP000215616"/>
    </source>
</evidence>
<proteinExistence type="predicted"/>
<protein>
    <submittedName>
        <fullName evidence="1">Uncharacterized protein</fullName>
    </submittedName>
</protein>
<accession>A0A258CUG2</accession>
<sequence>MIDRVEDGSKADLSVQRALAIVLMREVLPLLDTLGENVAAGHLQVAIDTVLGEAASFPTEGSC</sequence>
<comment type="caution">
    <text evidence="1">The sequence shown here is derived from an EMBL/GenBank/DDBJ whole genome shotgun (WGS) entry which is preliminary data.</text>
</comment>
<name>A0A258CUG2_CAUVI</name>
<evidence type="ECO:0000313" key="1">
    <source>
        <dbReference type="EMBL" id="OYW99246.1"/>
    </source>
</evidence>
<reference evidence="1 2" key="1">
    <citation type="submission" date="2017-03" db="EMBL/GenBank/DDBJ databases">
        <title>Lifting the veil on microbial sulfur biogeochemistry in mining wastewaters.</title>
        <authorList>
            <person name="Kantor R.S."/>
            <person name="Colenbrander Nelson T."/>
            <person name="Marshall S."/>
            <person name="Bennett D."/>
            <person name="Apte S."/>
            <person name="Camacho D."/>
            <person name="Thomas B.C."/>
            <person name="Warren L.A."/>
            <person name="Banfield J.F."/>
        </authorList>
    </citation>
    <scope>NUCLEOTIDE SEQUENCE [LARGE SCALE GENOMIC DNA]</scope>
    <source>
        <strain evidence="1">32-67-7</strain>
    </source>
</reference>